<dbReference type="Pfam" id="PF09258">
    <property type="entry name" value="Glyco_transf_64"/>
    <property type="match status" value="1"/>
</dbReference>
<evidence type="ECO:0000256" key="1">
    <source>
        <dbReference type="ARBA" id="ARBA00004370"/>
    </source>
</evidence>
<feature type="domain" description="Glycosyl transferase 64" evidence="5">
    <location>
        <begin position="192"/>
        <end position="418"/>
    </location>
</feature>
<dbReference type="Gene3D" id="3.90.550.10">
    <property type="entry name" value="Spore Coat Polysaccharide Biosynthesis Protein SpsA, Chain A"/>
    <property type="match status" value="1"/>
</dbReference>
<sequence>MYSLYRTEPKARMIAIIPHTFSADNAESIQSIGLDTLVVKASSVLDITEIWHLIPTTVNKLVYFSTEIMFQKNVDHYFAYVAHTSLKNSKDMVGLQVLERRQNFTLLSETFPMADQEVHWFHGPMKPWTVHHYRGVDWQNYYNPLPFYHWRQLHDELALEKGETPQWINQDRRRLVCGSNTDMMAPKILDQFSVLLSTYNPERIQHLQLLIQHLLTSTQIHKVFVTWHNPHLDVPDALLQMGERVTILKQSYDSLNNRFNPANAIETEAVYIMDDDILMDIQDIEFTFEVWRLNKDSIVGHFPRLHGYNPETHKGSYIIPNDGEAYSMILTKSMFTRTDYLFAYTCLLDKQLHYDIDERTNCEDIAFNLMVSGMTAAKSIAVIPAKPVIDYGGDKGISISGHHMQERRECVERFITEYWDTVDPLIISHSAVVRRVGPIIQKGKWDNMQADISSLV</sequence>
<evidence type="ECO:0000256" key="2">
    <source>
        <dbReference type="ARBA" id="ARBA00022679"/>
    </source>
</evidence>
<keyword evidence="4" id="KW-1015">Disulfide bond</keyword>
<dbReference type="InterPro" id="IPR015338">
    <property type="entry name" value="GT64_dom"/>
</dbReference>
<gene>
    <name evidence="6" type="ORF">LRAMOSA05113</name>
</gene>
<dbReference type="PANTHER" id="PTHR48261">
    <property type="entry name" value="ACETYLGLUCOSAMINYLTRANSFERASE"/>
    <property type="match status" value="1"/>
</dbReference>
<evidence type="ECO:0000256" key="3">
    <source>
        <dbReference type="ARBA" id="ARBA00023136"/>
    </source>
</evidence>
<organism evidence="6">
    <name type="scientific">Lichtheimia ramosa</name>
    <dbReference type="NCBI Taxonomy" id="688394"/>
    <lineage>
        <taxon>Eukaryota</taxon>
        <taxon>Fungi</taxon>
        <taxon>Fungi incertae sedis</taxon>
        <taxon>Mucoromycota</taxon>
        <taxon>Mucoromycotina</taxon>
        <taxon>Mucoromycetes</taxon>
        <taxon>Mucorales</taxon>
        <taxon>Lichtheimiaceae</taxon>
        <taxon>Lichtheimia</taxon>
    </lineage>
</organism>
<dbReference type="EMBL" id="LK023368">
    <property type="protein sequence ID" value="CDS12929.1"/>
    <property type="molecule type" value="Genomic_DNA"/>
</dbReference>
<name>A0A077X094_9FUNG</name>
<dbReference type="GO" id="GO:0016757">
    <property type="term" value="F:glycosyltransferase activity"/>
    <property type="evidence" value="ECO:0007669"/>
    <property type="project" value="InterPro"/>
</dbReference>
<dbReference type="SUPFAM" id="SSF53448">
    <property type="entry name" value="Nucleotide-diphospho-sugar transferases"/>
    <property type="match status" value="1"/>
</dbReference>
<proteinExistence type="predicted"/>
<keyword evidence="3" id="KW-0472">Membrane</keyword>
<keyword evidence="2" id="KW-0808">Transferase</keyword>
<accession>A0A077X094</accession>
<dbReference type="GO" id="GO:0016020">
    <property type="term" value="C:membrane"/>
    <property type="evidence" value="ECO:0007669"/>
    <property type="project" value="UniProtKB-SubCell"/>
</dbReference>
<dbReference type="InterPro" id="IPR004263">
    <property type="entry name" value="Exostosin"/>
</dbReference>
<comment type="subcellular location">
    <subcellularLocation>
        <location evidence="1">Membrane</location>
    </subcellularLocation>
</comment>
<evidence type="ECO:0000256" key="4">
    <source>
        <dbReference type="ARBA" id="ARBA00023157"/>
    </source>
</evidence>
<evidence type="ECO:0000313" key="6">
    <source>
        <dbReference type="EMBL" id="CDS12929.1"/>
    </source>
</evidence>
<dbReference type="OrthoDB" id="2014201at2759"/>
<evidence type="ECO:0000259" key="5">
    <source>
        <dbReference type="Pfam" id="PF09258"/>
    </source>
</evidence>
<dbReference type="AlphaFoldDB" id="A0A077X094"/>
<dbReference type="InterPro" id="IPR029044">
    <property type="entry name" value="Nucleotide-diphossugar_trans"/>
</dbReference>
<dbReference type="PANTHER" id="PTHR48261:SF2">
    <property type="entry name" value="ACETYLGLUCOSAMINYLTRANSFERASE"/>
    <property type="match status" value="1"/>
</dbReference>
<protein>
    <recommendedName>
        <fullName evidence="5">Glycosyl transferase 64 domain-containing protein</fullName>
    </recommendedName>
</protein>
<reference evidence="6" key="1">
    <citation type="journal article" date="2014" name="Genome Announc.">
        <title>De novo whole-genome sequence and genome annotation of Lichtheimia ramosa.</title>
        <authorList>
            <person name="Linde J."/>
            <person name="Schwartze V."/>
            <person name="Binder U."/>
            <person name="Lass-Florl C."/>
            <person name="Voigt K."/>
            <person name="Horn F."/>
        </authorList>
    </citation>
    <scope>NUCLEOTIDE SEQUENCE</scope>
    <source>
        <strain evidence="6">JMRC FSU:6197</strain>
    </source>
</reference>